<dbReference type="Gene3D" id="3.20.20.140">
    <property type="entry name" value="Metal-dependent hydrolases"/>
    <property type="match status" value="1"/>
</dbReference>
<comment type="cofactor">
    <cofactor evidence="1">
        <name>Zn(2+)</name>
        <dbReference type="ChEBI" id="CHEBI:29105"/>
    </cofactor>
</comment>
<dbReference type="AlphaFoldDB" id="A0A3S3TD88"/>
<evidence type="ECO:0000259" key="5">
    <source>
        <dbReference type="Pfam" id="PF01979"/>
    </source>
</evidence>
<dbReference type="NCBIfam" id="NF006681">
    <property type="entry name" value="PRK09229.1-2"/>
    <property type="match status" value="1"/>
</dbReference>
<dbReference type="OrthoDB" id="9796020at2"/>
<evidence type="ECO:0000256" key="2">
    <source>
        <dbReference type="ARBA" id="ARBA00022723"/>
    </source>
</evidence>
<sequence length="437" mass="48029">MKPLEPALWAPWAWVDGRWQQQVLLPIQPDGHWGAITSGVVQPPEGTRVLQGALLPSLVDAHSHAFQRAMAGLAEVREHAGDDDFWSWREAMYGTALALDPVSLRRIATRLYRELLLGGYTQVVEFHYLHHAPDGQPYDDELAMAWALAEAAQEVGIGLTLLPTLYAHRGFDEPGLRPEQRRFATDADWVWRAQQRLQAAGLPLVNAGVALHSLRAAHEADIHALLAHVGDTECPIHIHVAEQTREVDDCVRRHGQRPIEWLSSHVPLDARWQLVHATHALPHEIEAVATSGAGVVLCPSTEANLGDGFTDVPGWLEAGVPLSLGSDSQVGREWREELRWLEYGQRLRHRRRNVCAAPGSQPSTGARLFEAMRAGSGPTAGFAGWGLRPGARADALLLDLATADLDSLPCEQWLDALVFASAGPLWSGVWVAGRQRD</sequence>
<keyword evidence="2" id="KW-0479">Metal-binding</keyword>
<evidence type="ECO:0000256" key="3">
    <source>
        <dbReference type="ARBA" id="ARBA00022801"/>
    </source>
</evidence>
<dbReference type="RefSeq" id="WP_127681634.1">
    <property type="nucleotide sequence ID" value="NZ_SACM01000001.1"/>
</dbReference>
<dbReference type="NCBIfam" id="TIGR02022">
    <property type="entry name" value="hutF"/>
    <property type="match status" value="1"/>
</dbReference>
<feature type="domain" description="Amidohydrolase-related" evidence="5">
    <location>
        <begin position="54"/>
        <end position="434"/>
    </location>
</feature>
<dbReference type="GO" id="GO:0005829">
    <property type="term" value="C:cytosol"/>
    <property type="evidence" value="ECO:0007669"/>
    <property type="project" value="TreeGrafter"/>
</dbReference>
<gene>
    <name evidence="6" type="primary">hutF</name>
    <name evidence="6" type="ORF">EOD73_05585</name>
</gene>
<dbReference type="SUPFAM" id="SSF51556">
    <property type="entry name" value="Metallo-dependent hydrolases"/>
    <property type="match status" value="1"/>
</dbReference>
<evidence type="ECO:0000256" key="4">
    <source>
        <dbReference type="ARBA" id="ARBA00022833"/>
    </source>
</evidence>
<dbReference type="GO" id="GO:0019239">
    <property type="term" value="F:deaminase activity"/>
    <property type="evidence" value="ECO:0007669"/>
    <property type="project" value="TreeGrafter"/>
</dbReference>
<protein>
    <submittedName>
        <fullName evidence="6">Formimidoylglutamate deiminase</fullName>
        <ecNumber evidence="6">3.5.3.13</ecNumber>
    </submittedName>
</protein>
<dbReference type="GO" id="GO:0046872">
    <property type="term" value="F:metal ion binding"/>
    <property type="evidence" value="ECO:0007669"/>
    <property type="project" value="UniProtKB-KW"/>
</dbReference>
<evidence type="ECO:0000313" key="6">
    <source>
        <dbReference type="EMBL" id="RVT88449.1"/>
    </source>
</evidence>
<dbReference type="GO" id="GO:0050416">
    <property type="term" value="F:formimidoylglutamate deiminase activity"/>
    <property type="evidence" value="ECO:0007669"/>
    <property type="project" value="UniProtKB-EC"/>
</dbReference>
<dbReference type="InterPro" id="IPR010252">
    <property type="entry name" value="HutF"/>
</dbReference>
<keyword evidence="4" id="KW-0862">Zinc</keyword>
<proteinExistence type="predicted"/>
<name>A0A3S3TD88_9BURK</name>
<dbReference type="PANTHER" id="PTHR11271">
    <property type="entry name" value="GUANINE DEAMINASE"/>
    <property type="match status" value="1"/>
</dbReference>
<dbReference type="InterPro" id="IPR051607">
    <property type="entry name" value="Metallo-dep_hydrolases"/>
</dbReference>
<dbReference type="PANTHER" id="PTHR11271:SF48">
    <property type="entry name" value="AMIDOHYDROLASE-RELATED DOMAIN-CONTAINING PROTEIN"/>
    <property type="match status" value="1"/>
</dbReference>
<dbReference type="Pfam" id="PF01979">
    <property type="entry name" value="Amidohydro_1"/>
    <property type="match status" value="1"/>
</dbReference>
<keyword evidence="7" id="KW-1185">Reference proteome</keyword>
<evidence type="ECO:0000256" key="1">
    <source>
        <dbReference type="ARBA" id="ARBA00001947"/>
    </source>
</evidence>
<reference evidence="6 7" key="1">
    <citation type="submission" date="2019-01" db="EMBL/GenBank/DDBJ databases">
        <authorList>
            <person name="Chen W.-M."/>
        </authorList>
    </citation>
    <scope>NUCLEOTIDE SEQUENCE [LARGE SCALE GENOMIC DNA]</scope>
    <source>
        <strain evidence="6 7">CCP-18</strain>
    </source>
</reference>
<comment type="caution">
    <text evidence="6">The sequence shown here is derived from an EMBL/GenBank/DDBJ whole genome shotgun (WGS) entry which is preliminary data.</text>
</comment>
<dbReference type="InterPro" id="IPR006680">
    <property type="entry name" value="Amidohydro-rel"/>
</dbReference>
<keyword evidence="3 6" id="KW-0378">Hydrolase</keyword>
<accession>A0A3S3TD88</accession>
<dbReference type="Gene3D" id="2.30.40.10">
    <property type="entry name" value="Urease, subunit C, domain 1"/>
    <property type="match status" value="1"/>
</dbReference>
<dbReference type="EMBL" id="SACM01000001">
    <property type="protein sequence ID" value="RVT88449.1"/>
    <property type="molecule type" value="Genomic_DNA"/>
</dbReference>
<evidence type="ECO:0000313" key="7">
    <source>
        <dbReference type="Proteomes" id="UP000288587"/>
    </source>
</evidence>
<dbReference type="Proteomes" id="UP000288587">
    <property type="component" value="Unassembled WGS sequence"/>
</dbReference>
<dbReference type="InterPro" id="IPR011059">
    <property type="entry name" value="Metal-dep_hydrolase_composite"/>
</dbReference>
<organism evidence="6 7">
    <name type="scientific">Inhella crocodyli</name>
    <dbReference type="NCBI Taxonomy" id="2499851"/>
    <lineage>
        <taxon>Bacteria</taxon>
        <taxon>Pseudomonadati</taxon>
        <taxon>Pseudomonadota</taxon>
        <taxon>Betaproteobacteria</taxon>
        <taxon>Burkholderiales</taxon>
        <taxon>Sphaerotilaceae</taxon>
        <taxon>Inhella</taxon>
    </lineage>
</organism>
<dbReference type="EC" id="3.5.3.13" evidence="6"/>
<dbReference type="InterPro" id="IPR032466">
    <property type="entry name" value="Metal_Hydrolase"/>
</dbReference>